<name>A0A1Y3P985_9PSED</name>
<proteinExistence type="predicted"/>
<dbReference type="InterPro" id="IPR050204">
    <property type="entry name" value="AraC_XylS_family_regulators"/>
</dbReference>
<dbReference type="PRINTS" id="PR00032">
    <property type="entry name" value="HTHARAC"/>
</dbReference>
<dbReference type="InterPro" id="IPR018062">
    <property type="entry name" value="HTH_AraC-typ_CS"/>
</dbReference>
<evidence type="ECO:0000256" key="3">
    <source>
        <dbReference type="ARBA" id="ARBA00023125"/>
    </source>
</evidence>
<evidence type="ECO:0000313" key="8">
    <source>
        <dbReference type="Proteomes" id="UP000195440"/>
    </source>
</evidence>
<dbReference type="EMBL" id="LOHF01000010">
    <property type="protein sequence ID" value="OUM73364.1"/>
    <property type="molecule type" value="Genomic_DNA"/>
</dbReference>
<dbReference type="RefSeq" id="WP_238599579.1">
    <property type="nucleotide sequence ID" value="NZ_JBJGBV010000006.1"/>
</dbReference>
<dbReference type="GO" id="GO:0005737">
    <property type="term" value="C:cytoplasm"/>
    <property type="evidence" value="ECO:0007669"/>
    <property type="project" value="UniProtKB-SubCell"/>
</dbReference>
<dbReference type="GO" id="GO:0043565">
    <property type="term" value="F:sequence-specific DNA binding"/>
    <property type="evidence" value="ECO:0007669"/>
    <property type="project" value="InterPro"/>
</dbReference>
<evidence type="ECO:0000256" key="1">
    <source>
        <dbReference type="ARBA" id="ARBA00004496"/>
    </source>
</evidence>
<dbReference type="GO" id="GO:0003700">
    <property type="term" value="F:DNA-binding transcription factor activity"/>
    <property type="evidence" value="ECO:0007669"/>
    <property type="project" value="InterPro"/>
</dbReference>
<comment type="subcellular location">
    <subcellularLocation>
        <location evidence="1">Cytoplasm</location>
    </subcellularLocation>
</comment>
<keyword evidence="4" id="KW-0804">Transcription</keyword>
<keyword evidence="8" id="KW-1185">Reference proteome</keyword>
<dbReference type="InterPro" id="IPR018060">
    <property type="entry name" value="HTH_AraC"/>
</dbReference>
<dbReference type="GO" id="GO:0009893">
    <property type="term" value="P:positive regulation of metabolic process"/>
    <property type="evidence" value="ECO:0007669"/>
    <property type="project" value="UniProtKB-ARBA"/>
</dbReference>
<evidence type="ECO:0000259" key="6">
    <source>
        <dbReference type="PROSITE" id="PS01124"/>
    </source>
</evidence>
<evidence type="ECO:0000256" key="5">
    <source>
        <dbReference type="ARBA" id="ARBA00037345"/>
    </source>
</evidence>
<evidence type="ECO:0000313" key="7">
    <source>
        <dbReference type="EMBL" id="OUM73364.1"/>
    </source>
</evidence>
<accession>A0A1Y3P985</accession>
<protein>
    <recommendedName>
        <fullName evidence="6">HTH araC/xylS-type domain-containing protein</fullName>
    </recommendedName>
</protein>
<dbReference type="PROSITE" id="PS00041">
    <property type="entry name" value="HTH_ARAC_FAMILY_1"/>
    <property type="match status" value="1"/>
</dbReference>
<dbReference type="SMART" id="SM00342">
    <property type="entry name" value="HTH_ARAC"/>
    <property type="match status" value="1"/>
</dbReference>
<organism evidence="7 8">
    <name type="scientific">Pseudomonas caspiana</name>
    <dbReference type="NCBI Taxonomy" id="1451454"/>
    <lineage>
        <taxon>Bacteria</taxon>
        <taxon>Pseudomonadati</taxon>
        <taxon>Pseudomonadota</taxon>
        <taxon>Gammaproteobacteria</taxon>
        <taxon>Pseudomonadales</taxon>
        <taxon>Pseudomonadaceae</taxon>
        <taxon>Pseudomonas</taxon>
    </lineage>
</organism>
<keyword evidence="3" id="KW-0238">DNA-binding</keyword>
<evidence type="ECO:0000256" key="4">
    <source>
        <dbReference type="ARBA" id="ARBA00023163"/>
    </source>
</evidence>
<keyword evidence="2" id="KW-0805">Transcription regulation</keyword>
<dbReference type="Gene3D" id="1.10.10.60">
    <property type="entry name" value="Homeodomain-like"/>
    <property type="match status" value="2"/>
</dbReference>
<dbReference type="AlphaFoldDB" id="A0A1Y3P985"/>
<dbReference type="PANTHER" id="PTHR46796:SF14">
    <property type="entry name" value="TRANSCRIPTIONAL REGULATORY PROTEIN"/>
    <property type="match status" value="1"/>
</dbReference>
<feature type="domain" description="HTH araC/xylS-type" evidence="6">
    <location>
        <begin position="121"/>
        <end position="219"/>
    </location>
</feature>
<dbReference type="PANTHER" id="PTHR46796">
    <property type="entry name" value="HTH-TYPE TRANSCRIPTIONAL ACTIVATOR RHAS-RELATED"/>
    <property type="match status" value="1"/>
</dbReference>
<comment type="caution">
    <text evidence="7">The sequence shown here is derived from an EMBL/GenBank/DDBJ whole genome shotgun (WGS) entry which is preliminary data.</text>
</comment>
<dbReference type="Pfam" id="PF12833">
    <property type="entry name" value="HTH_18"/>
    <property type="match status" value="1"/>
</dbReference>
<reference evidence="7 8" key="1">
    <citation type="journal article" date="2017" name="Syst. Appl. Microbiol.">
        <title>Pseudomonas caspiana sp. nov., a citrus pathogen in the Pseudomonas syringae phylogenetic group.</title>
        <authorList>
            <person name="Busquets A."/>
            <person name="Gomila M."/>
            <person name="Beiki F."/>
            <person name="Mulet M."/>
            <person name="Rahimian H."/>
            <person name="Garcia-Valdes E."/>
            <person name="Lalucat J."/>
        </authorList>
    </citation>
    <scope>NUCLEOTIDE SEQUENCE [LARGE SCALE GENOMIC DNA]</scope>
    <source>
        <strain evidence="7 8">FBF102</strain>
    </source>
</reference>
<dbReference type="PROSITE" id="PS01124">
    <property type="entry name" value="HTH_ARAC_FAMILY_2"/>
    <property type="match status" value="1"/>
</dbReference>
<dbReference type="SUPFAM" id="SSF46689">
    <property type="entry name" value="Homeodomain-like"/>
    <property type="match status" value="2"/>
</dbReference>
<dbReference type="Proteomes" id="UP000195440">
    <property type="component" value="Unassembled WGS sequence"/>
</dbReference>
<evidence type="ECO:0000256" key="2">
    <source>
        <dbReference type="ARBA" id="ARBA00023015"/>
    </source>
</evidence>
<comment type="function">
    <text evidence="5">Regulatory protein of the TOL plasmid xyl operons. XylS activates the xylXYZLTEGFJQKIH operon required for the degradation of toluene, m-xylene and p-xylene.</text>
</comment>
<gene>
    <name evidence="7" type="ORF">AUC60_13730</name>
</gene>
<dbReference type="InterPro" id="IPR009057">
    <property type="entry name" value="Homeodomain-like_sf"/>
</dbReference>
<dbReference type="InterPro" id="IPR020449">
    <property type="entry name" value="Tscrpt_reg_AraC-type_HTH"/>
</dbReference>
<sequence>MNAFSPLSVRDINQAGVTQVPSFDTLSCAVEELMKSRSLDGVSEANLKLLESSVATPGIDPLAYQLICSLLPALRDRQADHDDFVERAMLVLCSHLSTRFEMPKAEPKPCEKVALSPWQERRAKEMMSSHMDRGLSIAQIATECSLSRSHFSRAFKKNTGFSPRDWFLQVRLDKAKALLTESSVSISRISLDCGFADQSHFTRVFTRVVGQTPFNWRRSRSTEARRAG</sequence>